<evidence type="ECO:0000256" key="1">
    <source>
        <dbReference type="ARBA" id="ARBA00023002"/>
    </source>
</evidence>
<dbReference type="Gene3D" id="3.40.50.720">
    <property type="entry name" value="NAD(P)-binding Rossmann-like Domain"/>
    <property type="match status" value="1"/>
</dbReference>
<reference evidence="2 3" key="1">
    <citation type="journal article" date="2024" name="BMC Genomics">
        <title>De novo assembly and annotation of Popillia japonica's genome with initial clues to its potential as an invasive pest.</title>
        <authorList>
            <person name="Cucini C."/>
            <person name="Boschi S."/>
            <person name="Funari R."/>
            <person name="Cardaioli E."/>
            <person name="Iannotti N."/>
            <person name="Marturano G."/>
            <person name="Paoli F."/>
            <person name="Bruttini M."/>
            <person name="Carapelli A."/>
            <person name="Frati F."/>
            <person name="Nardi F."/>
        </authorList>
    </citation>
    <scope>NUCLEOTIDE SEQUENCE [LARGE SCALE GENOMIC DNA]</scope>
    <source>
        <strain evidence="2">DMR45628</strain>
    </source>
</reference>
<dbReference type="InterPro" id="IPR002347">
    <property type="entry name" value="SDR_fam"/>
</dbReference>
<comment type="caution">
    <text evidence="2">The sequence shown here is derived from an EMBL/GenBank/DDBJ whole genome shotgun (WGS) entry which is preliminary data.</text>
</comment>
<gene>
    <name evidence="2" type="ORF">QE152_g32569</name>
</gene>
<keyword evidence="3" id="KW-1185">Reference proteome</keyword>
<dbReference type="InterPro" id="IPR036291">
    <property type="entry name" value="NAD(P)-bd_dom_sf"/>
</dbReference>
<dbReference type="Proteomes" id="UP001458880">
    <property type="component" value="Unassembled WGS sequence"/>
</dbReference>
<dbReference type="SUPFAM" id="SSF51735">
    <property type="entry name" value="NAD(P)-binding Rossmann-fold domains"/>
    <property type="match status" value="1"/>
</dbReference>
<accession>A0AAW1IZ73</accession>
<dbReference type="EMBL" id="JASPKY010000481">
    <property type="protein sequence ID" value="KAK9695453.1"/>
    <property type="molecule type" value="Genomic_DNA"/>
</dbReference>
<dbReference type="Pfam" id="PF00106">
    <property type="entry name" value="adh_short"/>
    <property type="match status" value="1"/>
</dbReference>
<dbReference type="AlphaFoldDB" id="A0AAW1IZ73"/>
<evidence type="ECO:0000313" key="3">
    <source>
        <dbReference type="Proteomes" id="UP001458880"/>
    </source>
</evidence>
<dbReference type="PANTHER" id="PTHR43157:SF31">
    <property type="entry name" value="PHOSPHATIDYLINOSITOL-GLYCAN BIOSYNTHESIS CLASS F PROTEIN"/>
    <property type="match status" value="1"/>
</dbReference>
<keyword evidence="1" id="KW-0560">Oxidoreductase</keyword>
<dbReference type="PRINTS" id="PR00081">
    <property type="entry name" value="GDHRDH"/>
</dbReference>
<name>A0AAW1IZ73_POPJA</name>
<dbReference type="GO" id="GO:0016491">
    <property type="term" value="F:oxidoreductase activity"/>
    <property type="evidence" value="ECO:0007669"/>
    <property type="project" value="UniProtKB-KW"/>
</dbReference>
<organism evidence="2 3">
    <name type="scientific">Popillia japonica</name>
    <name type="common">Japanese beetle</name>
    <dbReference type="NCBI Taxonomy" id="7064"/>
    <lineage>
        <taxon>Eukaryota</taxon>
        <taxon>Metazoa</taxon>
        <taxon>Ecdysozoa</taxon>
        <taxon>Arthropoda</taxon>
        <taxon>Hexapoda</taxon>
        <taxon>Insecta</taxon>
        <taxon>Pterygota</taxon>
        <taxon>Neoptera</taxon>
        <taxon>Endopterygota</taxon>
        <taxon>Coleoptera</taxon>
        <taxon>Polyphaga</taxon>
        <taxon>Scarabaeiformia</taxon>
        <taxon>Scarabaeidae</taxon>
        <taxon>Rutelinae</taxon>
        <taxon>Popillia</taxon>
    </lineage>
</organism>
<proteinExistence type="predicted"/>
<dbReference type="PANTHER" id="PTHR43157">
    <property type="entry name" value="PHOSPHATIDYLINOSITOL-GLYCAN BIOSYNTHESIS CLASS F PROTEIN-RELATED"/>
    <property type="match status" value="1"/>
</dbReference>
<sequence>MGLYSEKSKVRLDGKTAIITGCNTGIGKETALDLYKRGATVIMACRNTEKAEEAANDIRNSAKASVRECSDKILEKHERIDLLINNAGVMTCPYGKTEETKFLRNTKELIY</sequence>
<evidence type="ECO:0000313" key="2">
    <source>
        <dbReference type="EMBL" id="KAK9695453.1"/>
    </source>
</evidence>
<protein>
    <submittedName>
        <fullName evidence="2">Short chain dehydrogenase</fullName>
    </submittedName>
</protein>